<dbReference type="Proteomes" id="UP000282312">
    <property type="component" value="Unassembled WGS sequence"/>
</dbReference>
<organism evidence="2 3">
    <name type="scientific">Micromonospora inaquosa</name>
    <dbReference type="NCBI Taxonomy" id="2203716"/>
    <lineage>
        <taxon>Bacteria</taxon>
        <taxon>Bacillati</taxon>
        <taxon>Actinomycetota</taxon>
        <taxon>Actinomycetes</taxon>
        <taxon>Micromonosporales</taxon>
        <taxon>Micromonosporaceae</taxon>
        <taxon>Micromonospora</taxon>
    </lineage>
</organism>
<dbReference type="InterPro" id="IPR036388">
    <property type="entry name" value="WH-like_DNA-bd_sf"/>
</dbReference>
<dbReference type="Gene3D" id="1.10.10.10">
    <property type="entry name" value="Winged helix-like DNA-binding domain superfamily/Winged helix DNA-binding domain"/>
    <property type="match status" value="1"/>
</dbReference>
<sequence>MDVQRPVSFVDAIHRAFLDTGPVDDIDAGLRDHIRHADLLRARVKCSTILDYQHQFYYDGGVSNDDRADVRSQTHGALAVASRLRLLDALRAADDPLDVRELAAACGLHVTTARFHLDVLTDAGLVTSRAVQSGTRGRPRRLYLPASRAVAGGQTGYELLSGILAARWAGDSEQRARRAEQAGWDWAGHQEPGPAVPAATLAEAAVHVNALFAELGFEPDLVRDGDSLEIRLHACPFRAVAIKHPDVVCSMHRGLLRRALADVDAPPAAVSLQPFVQPHLCLARITPVTAPSPGRQIPPSTGSGGKP</sequence>
<accession>A0A3N9X588</accession>
<dbReference type="Pfam" id="PF12840">
    <property type="entry name" value="HTH_20"/>
    <property type="match status" value="1"/>
</dbReference>
<comment type="caution">
    <text evidence="2">The sequence shown here is derived from an EMBL/GenBank/DDBJ whole genome shotgun (WGS) entry which is preliminary data.</text>
</comment>
<dbReference type="EMBL" id="QGSZ01000206">
    <property type="protein sequence ID" value="RQX02513.1"/>
    <property type="molecule type" value="Genomic_DNA"/>
</dbReference>
<dbReference type="InterPro" id="IPR011991">
    <property type="entry name" value="ArsR-like_HTH"/>
</dbReference>
<name>A0A3N9X588_9ACTN</name>
<evidence type="ECO:0000313" key="2">
    <source>
        <dbReference type="EMBL" id="RQX02513.1"/>
    </source>
</evidence>
<keyword evidence="3" id="KW-1185">Reference proteome</keyword>
<dbReference type="SMART" id="SM00418">
    <property type="entry name" value="HTH_ARSR"/>
    <property type="match status" value="1"/>
</dbReference>
<dbReference type="CDD" id="cd00090">
    <property type="entry name" value="HTH_ARSR"/>
    <property type="match status" value="1"/>
</dbReference>
<dbReference type="SUPFAM" id="SSF46785">
    <property type="entry name" value="Winged helix' DNA-binding domain"/>
    <property type="match status" value="1"/>
</dbReference>
<dbReference type="GO" id="GO:0003700">
    <property type="term" value="F:DNA-binding transcription factor activity"/>
    <property type="evidence" value="ECO:0007669"/>
    <property type="project" value="InterPro"/>
</dbReference>
<proteinExistence type="predicted"/>
<evidence type="ECO:0000259" key="1">
    <source>
        <dbReference type="SMART" id="SM00418"/>
    </source>
</evidence>
<evidence type="ECO:0000313" key="3">
    <source>
        <dbReference type="Proteomes" id="UP000282312"/>
    </source>
</evidence>
<dbReference type="AlphaFoldDB" id="A0A3N9X588"/>
<dbReference type="InterPro" id="IPR036390">
    <property type="entry name" value="WH_DNA-bd_sf"/>
</dbReference>
<gene>
    <name evidence="2" type="ORF">DLJ59_15345</name>
</gene>
<reference evidence="2 3" key="1">
    <citation type="submission" date="2018-05" db="EMBL/GenBank/DDBJ databases">
        <title>Micromonospora from Atacama Desert.</title>
        <authorList>
            <person name="Carro L."/>
            <person name="Goodfellow M."/>
            <person name="Klenk H.-P."/>
        </authorList>
    </citation>
    <scope>NUCLEOTIDE SEQUENCE [LARGE SCALE GENOMIC DNA]</scope>
    <source>
        <strain evidence="2 3">LB39</strain>
    </source>
</reference>
<protein>
    <submittedName>
        <fullName evidence="2">Transcriptional regulator</fullName>
    </submittedName>
</protein>
<feature type="domain" description="HTH arsR-type" evidence="1">
    <location>
        <begin position="73"/>
        <end position="158"/>
    </location>
</feature>
<dbReference type="InterPro" id="IPR001845">
    <property type="entry name" value="HTH_ArsR_DNA-bd_dom"/>
</dbReference>